<dbReference type="SFLD" id="SFLDG01067">
    <property type="entry name" value="SPASM/twitch_domain_containing"/>
    <property type="match status" value="1"/>
</dbReference>
<evidence type="ECO:0000256" key="4">
    <source>
        <dbReference type="ARBA" id="ARBA00022723"/>
    </source>
</evidence>
<dbReference type="InterPro" id="IPR017200">
    <property type="entry name" value="PqqE-like"/>
</dbReference>
<proteinExistence type="predicted"/>
<keyword evidence="5" id="KW-0408">Iron</keyword>
<evidence type="ECO:0000313" key="9">
    <source>
        <dbReference type="Proteomes" id="UP000741360"/>
    </source>
</evidence>
<comment type="caution">
    <text evidence="8">The sequence shown here is derived from an EMBL/GenBank/DDBJ whole genome shotgun (WGS) entry which is preliminary data.</text>
</comment>
<feature type="domain" description="Radical SAM core" evidence="7">
    <location>
        <begin position="3"/>
        <end position="216"/>
    </location>
</feature>
<dbReference type="InterPro" id="IPR023885">
    <property type="entry name" value="4Fe4S-binding_SPASM_dom"/>
</dbReference>
<comment type="cofactor">
    <cofactor evidence="1">
        <name>[4Fe-4S] cluster</name>
        <dbReference type="ChEBI" id="CHEBI:49883"/>
    </cofactor>
</comment>
<dbReference type="SFLD" id="SFLDG01386">
    <property type="entry name" value="main_SPASM_domain-containing"/>
    <property type="match status" value="1"/>
</dbReference>
<dbReference type="PIRSF" id="PIRSF037420">
    <property type="entry name" value="PQQ_syn_pqqE"/>
    <property type="match status" value="1"/>
</dbReference>
<evidence type="ECO:0000256" key="3">
    <source>
        <dbReference type="ARBA" id="ARBA00022691"/>
    </source>
</evidence>
<dbReference type="Pfam" id="PF13186">
    <property type="entry name" value="SPASM"/>
    <property type="match status" value="1"/>
</dbReference>
<dbReference type="CDD" id="cd01335">
    <property type="entry name" value="Radical_SAM"/>
    <property type="match status" value="1"/>
</dbReference>
<dbReference type="Pfam" id="PF04055">
    <property type="entry name" value="Radical_SAM"/>
    <property type="match status" value="1"/>
</dbReference>
<protein>
    <submittedName>
        <fullName evidence="8">Radical SAM protein</fullName>
    </submittedName>
</protein>
<evidence type="ECO:0000256" key="5">
    <source>
        <dbReference type="ARBA" id="ARBA00023004"/>
    </source>
</evidence>
<dbReference type="Gene3D" id="3.20.20.70">
    <property type="entry name" value="Aldolase class I"/>
    <property type="match status" value="1"/>
</dbReference>
<gene>
    <name evidence="8" type="ORF">HYY65_12515</name>
</gene>
<keyword evidence="3" id="KW-0949">S-adenosyl-L-methionine</keyword>
<dbReference type="InterPro" id="IPR006638">
    <property type="entry name" value="Elp3/MiaA/NifB-like_rSAM"/>
</dbReference>
<keyword evidence="4" id="KW-0479">Metal-binding</keyword>
<dbReference type="InterPro" id="IPR058240">
    <property type="entry name" value="rSAM_sf"/>
</dbReference>
<dbReference type="CDD" id="cd21123">
    <property type="entry name" value="SPASM_MftC-like"/>
    <property type="match status" value="1"/>
</dbReference>
<organism evidence="8 9">
    <name type="scientific">Tectimicrobiota bacterium</name>
    <dbReference type="NCBI Taxonomy" id="2528274"/>
    <lineage>
        <taxon>Bacteria</taxon>
        <taxon>Pseudomonadati</taxon>
        <taxon>Nitrospinota/Tectimicrobiota group</taxon>
        <taxon>Candidatus Tectimicrobiota</taxon>
    </lineage>
</organism>
<dbReference type="InterPro" id="IPR007197">
    <property type="entry name" value="rSAM"/>
</dbReference>
<dbReference type="SFLD" id="SFLDS00029">
    <property type="entry name" value="Radical_SAM"/>
    <property type="match status" value="1"/>
</dbReference>
<dbReference type="InterPro" id="IPR050377">
    <property type="entry name" value="Radical_SAM_PqqE_MftC-like"/>
</dbReference>
<evidence type="ECO:0000259" key="7">
    <source>
        <dbReference type="PROSITE" id="PS51918"/>
    </source>
</evidence>
<reference evidence="8" key="1">
    <citation type="submission" date="2020-07" db="EMBL/GenBank/DDBJ databases">
        <title>Huge and variable diversity of episymbiotic CPR bacteria and DPANN archaea in groundwater ecosystems.</title>
        <authorList>
            <person name="He C.Y."/>
            <person name="Keren R."/>
            <person name="Whittaker M."/>
            <person name="Farag I.F."/>
            <person name="Doudna J."/>
            <person name="Cate J.H.D."/>
            <person name="Banfield J.F."/>
        </authorList>
    </citation>
    <scope>NUCLEOTIDE SEQUENCE</scope>
    <source>
        <strain evidence="8">NC_groundwater_717_Ag_S-0.2um_59_8</strain>
    </source>
</reference>
<keyword evidence="2" id="KW-0004">4Fe-4S</keyword>
<name>A0A932M1H5_UNCTE</name>
<dbReference type="EMBL" id="JACPSX010000240">
    <property type="protein sequence ID" value="MBI3015847.1"/>
    <property type="molecule type" value="Genomic_DNA"/>
</dbReference>
<dbReference type="SMART" id="SM00729">
    <property type="entry name" value="Elp3"/>
    <property type="match status" value="1"/>
</dbReference>
<evidence type="ECO:0000256" key="2">
    <source>
        <dbReference type="ARBA" id="ARBA00022485"/>
    </source>
</evidence>
<dbReference type="GO" id="GO:0051539">
    <property type="term" value="F:4 iron, 4 sulfur cluster binding"/>
    <property type="evidence" value="ECO:0007669"/>
    <property type="project" value="UniProtKB-KW"/>
</dbReference>
<evidence type="ECO:0000256" key="6">
    <source>
        <dbReference type="ARBA" id="ARBA00023014"/>
    </source>
</evidence>
<dbReference type="GO" id="GO:0003824">
    <property type="term" value="F:catalytic activity"/>
    <property type="evidence" value="ECO:0007669"/>
    <property type="project" value="InterPro"/>
</dbReference>
<dbReference type="PROSITE" id="PS51918">
    <property type="entry name" value="RADICAL_SAM"/>
    <property type="match status" value="1"/>
</dbReference>
<evidence type="ECO:0000256" key="1">
    <source>
        <dbReference type="ARBA" id="ARBA00001966"/>
    </source>
</evidence>
<accession>A0A932M1H5</accession>
<dbReference type="PANTHER" id="PTHR11228">
    <property type="entry name" value="RADICAL SAM DOMAIN PROTEIN"/>
    <property type="match status" value="1"/>
</dbReference>
<keyword evidence="6" id="KW-0411">Iron-sulfur</keyword>
<dbReference type="PANTHER" id="PTHR11228:SF34">
    <property type="entry name" value="TUNGSTEN-CONTAINING ALDEHYDE FERREDOXIN OXIDOREDUCTASE COFACTOR MODIFYING PROTEIN"/>
    <property type="match status" value="1"/>
</dbReference>
<dbReference type="InterPro" id="IPR013785">
    <property type="entry name" value="Aldolase_TIM"/>
</dbReference>
<evidence type="ECO:0000313" key="8">
    <source>
        <dbReference type="EMBL" id="MBI3015847.1"/>
    </source>
</evidence>
<dbReference type="GO" id="GO:0046872">
    <property type="term" value="F:metal ion binding"/>
    <property type="evidence" value="ECO:0007669"/>
    <property type="project" value="UniProtKB-KW"/>
</dbReference>
<sequence>MHSPPLKLVFWESTVGCNLECRHCRRLEVSKTLARSDLTTQEAFAFVESLSEMGRPILVLSGGEPLFRPDIFEIARYGGRRGIPVALATNGTLVDRQTAGQVRAAGIRRVSVSLDGADAETHDRFRGIPGSFDAALRGIQELRGEGISVQINSTVARHNVEQREDLYRLCVGLGADALHIFMLVPVGCGVEIADDQMLSPEKYEEVLLWLYRKSREKVLHTRATCAPHYFRILREQAREEGRRLDLPRQGMEAMTKGCLAGSGVCFVSHKGEVFPCGYLPVTAGNIRTQRLREIWEHSAVFDRLRHPELLQGKCGLCEYIKVCMGCRARAFSETGDYMAEEPYCIYTPKVQRETDLSSLPEY</sequence>
<dbReference type="SUPFAM" id="SSF102114">
    <property type="entry name" value="Radical SAM enzymes"/>
    <property type="match status" value="1"/>
</dbReference>
<dbReference type="NCBIfam" id="TIGR04085">
    <property type="entry name" value="rSAM_more_4Fe4S"/>
    <property type="match status" value="1"/>
</dbReference>
<dbReference type="AlphaFoldDB" id="A0A932M1H5"/>
<dbReference type="Proteomes" id="UP000741360">
    <property type="component" value="Unassembled WGS sequence"/>
</dbReference>